<dbReference type="GO" id="GO:0003677">
    <property type="term" value="F:DNA binding"/>
    <property type="evidence" value="ECO:0007669"/>
    <property type="project" value="InterPro"/>
</dbReference>
<dbReference type="Gene3D" id="1.10.260.40">
    <property type="entry name" value="lambda repressor-like DNA-binding domains"/>
    <property type="match status" value="1"/>
</dbReference>
<dbReference type="PROSITE" id="PS50943">
    <property type="entry name" value="HTH_CROC1"/>
    <property type="match status" value="1"/>
</dbReference>
<dbReference type="SMART" id="SM00530">
    <property type="entry name" value="HTH_XRE"/>
    <property type="match status" value="1"/>
</dbReference>
<dbReference type="AlphaFoldDB" id="A0A1H4T0R6"/>
<name>A0A1H4T0R6_PSEJE</name>
<dbReference type="InterPro" id="IPR010982">
    <property type="entry name" value="Lambda_DNA-bd_dom_sf"/>
</dbReference>
<dbReference type="Proteomes" id="UP000198542">
    <property type="component" value="Unassembled WGS sequence"/>
</dbReference>
<evidence type="ECO:0000313" key="3">
    <source>
        <dbReference type="Proteomes" id="UP000198542"/>
    </source>
</evidence>
<dbReference type="RefSeq" id="WP_167362870.1">
    <property type="nucleotide sequence ID" value="NZ_FNTC01000002.1"/>
</dbReference>
<dbReference type="EMBL" id="FNTC01000002">
    <property type="protein sequence ID" value="SEC49859.1"/>
    <property type="molecule type" value="Genomic_DNA"/>
</dbReference>
<dbReference type="Pfam" id="PF01381">
    <property type="entry name" value="HTH_3"/>
    <property type="match status" value="1"/>
</dbReference>
<sequence length="205" mass="22432">MTSLAVSTHGTEIRKKAQKGLSANLLRAMQVAGSRDDGKPKKLSQQLLSDTSGVARSTISKYLTQESEANPDLETLCRLAATLNISPALLLMTEDDWLHLAHGLVTVAQTLNNEQFDSIARELGQASQRNPLNRADAVLKMAEHIGVKQRHEFEVETPTQRKVKQGILTTAALPMHPKFQDGIYAQLLPLCIVMGARIIDQGDQA</sequence>
<reference evidence="3" key="1">
    <citation type="submission" date="2016-10" db="EMBL/GenBank/DDBJ databases">
        <authorList>
            <person name="Varghese N."/>
            <person name="Submissions S."/>
        </authorList>
    </citation>
    <scope>NUCLEOTIDE SEQUENCE [LARGE SCALE GENOMIC DNA]</scope>
    <source>
        <strain evidence="3">BS3660</strain>
    </source>
</reference>
<proteinExistence type="predicted"/>
<evidence type="ECO:0000259" key="1">
    <source>
        <dbReference type="PROSITE" id="PS50943"/>
    </source>
</evidence>
<dbReference type="CDD" id="cd00093">
    <property type="entry name" value="HTH_XRE"/>
    <property type="match status" value="1"/>
</dbReference>
<keyword evidence="3" id="KW-1185">Reference proteome</keyword>
<protein>
    <submittedName>
        <fullName evidence="2">Transcriptional regulator, contains XRE-family HTH domain</fullName>
    </submittedName>
</protein>
<evidence type="ECO:0000313" key="2">
    <source>
        <dbReference type="EMBL" id="SEC49859.1"/>
    </source>
</evidence>
<dbReference type="SUPFAM" id="SSF47413">
    <property type="entry name" value="lambda repressor-like DNA-binding domains"/>
    <property type="match status" value="1"/>
</dbReference>
<dbReference type="InterPro" id="IPR001387">
    <property type="entry name" value="Cro/C1-type_HTH"/>
</dbReference>
<accession>A0A1H4T0R6</accession>
<organism evidence="2 3">
    <name type="scientific">Pseudomonas jessenii</name>
    <dbReference type="NCBI Taxonomy" id="77298"/>
    <lineage>
        <taxon>Bacteria</taxon>
        <taxon>Pseudomonadati</taxon>
        <taxon>Pseudomonadota</taxon>
        <taxon>Gammaproteobacteria</taxon>
        <taxon>Pseudomonadales</taxon>
        <taxon>Pseudomonadaceae</taxon>
        <taxon>Pseudomonas</taxon>
    </lineage>
</organism>
<feature type="domain" description="HTH cro/C1-type" evidence="1">
    <location>
        <begin position="41"/>
        <end position="90"/>
    </location>
</feature>
<gene>
    <name evidence="2" type="ORF">SAMN04490187_4602</name>
</gene>